<keyword evidence="1" id="KW-0805">Transcription regulation</keyword>
<evidence type="ECO:0000313" key="6">
    <source>
        <dbReference type="Proteomes" id="UP000258927"/>
    </source>
</evidence>
<dbReference type="RefSeq" id="WP_027834311.1">
    <property type="nucleotide sequence ID" value="NZ_CP021330.1"/>
</dbReference>
<dbReference type="GO" id="GO:0003677">
    <property type="term" value="F:DNA binding"/>
    <property type="evidence" value="ECO:0007669"/>
    <property type="project" value="UniProtKB-KW"/>
</dbReference>
<dbReference type="STRING" id="1122213.GCA_000423365_01208"/>
<organism evidence="5 6">
    <name type="scientific">Maritalea myrionectae</name>
    <dbReference type="NCBI Taxonomy" id="454601"/>
    <lineage>
        <taxon>Bacteria</taxon>
        <taxon>Pseudomonadati</taxon>
        <taxon>Pseudomonadota</taxon>
        <taxon>Alphaproteobacteria</taxon>
        <taxon>Hyphomicrobiales</taxon>
        <taxon>Devosiaceae</taxon>
        <taxon>Maritalea</taxon>
    </lineage>
</organism>
<evidence type="ECO:0000256" key="1">
    <source>
        <dbReference type="ARBA" id="ARBA00023015"/>
    </source>
</evidence>
<dbReference type="Proteomes" id="UP000258927">
    <property type="component" value="Chromosome"/>
</dbReference>
<dbReference type="KEGG" id="mmyr:MXMO3_01582"/>
<dbReference type="Gene3D" id="1.10.10.10">
    <property type="entry name" value="Winged helix-like DNA-binding domain superfamily/Winged helix DNA-binding domain"/>
    <property type="match status" value="1"/>
</dbReference>
<keyword evidence="2" id="KW-0238">DNA-binding</keyword>
<evidence type="ECO:0000256" key="2">
    <source>
        <dbReference type="ARBA" id="ARBA00023125"/>
    </source>
</evidence>
<reference evidence="5 6" key="1">
    <citation type="submission" date="2017-05" db="EMBL/GenBank/DDBJ databases">
        <title>Genome Analysis of Maritalea myrionectae HL2708#5.</title>
        <authorList>
            <consortium name="Cotde Inc.-PKNU"/>
            <person name="Jang D."/>
            <person name="Oh H.-M."/>
        </authorList>
    </citation>
    <scope>NUCLEOTIDE SEQUENCE [LARGE SCALE GENOMIC DNA]</scope>
    <source>
        <strain evidence="5 6">HL2708#5</strain>
    </source>
</reference>
<dbReference type="PROSITE" id="PS50949">
    <property type="entry name" value="HTH_GNTR"/>
    <property type="match status" value="1"/>
</dbReference>
<name>A0A2R4MDM3_9HYPH</name>
<dbReference type="SUPFAM" id="SSF46785">
    <property type="entry name" value="Winged helix' DNA-binding domain"/>
    <property type="match status" value="1"/>
</dbReference>
<dbReference type="InterPro" id="IPR000524">
    <property type="entry name" value="Tscrpt_reg_HTH_GntR"/>
</dbReference>
<feature type="domain" description="HTH gntR-type" evidence="4">
    <location>
        <begin position="8"/>
        <end position="76"/>
    </location>
</feature>
<gene>
    <name evidence="5" type="ORF">MXMO3_01582</name>
</gene>
<evidence type="ECO:0000259" key="4">
    <source>
        <dbReference type="PROSITE" id="PS50949"/>
    </source>
</evidence>
<protein>
    <submittedName>
        <fullName evidence="5">Putative HTH-type transcriptional regulator YhcF</fullName>
    </submittedName>
</protein>
<dbReference type="PANTHER" id="PTHR38445">
    <property type="entry name" value="HTH-TYPE TRANSCRIPTIONAL REPRESSOR YTRA"/>
    <property type="match status" value="1"/>
</dbReference>
<dbReference type="Gene3D" id="6.10.250.1220">
    <property type="match status" value="1"/>
</dbReference>
<dbReference type="CDD" id="cd07377">
    <property type="entry name" value="WHTH_GntR"/>
    <property type="match status" value="1"/>
</dbReference>
<dbReference type="SMART" id="SM00345">
    <property type="entry name" value="HTH_GNTR"/>
    <property type="match status" value="1"/>
</dbReference>
<proteinExistence type="predicted"/>
<keyword evidence="3" id="KW-0804">Transcription</keyword>
<dbReference type="GO" id="GO:0003700">
    <property type="term" value="F:DNA-binding transcription factor activity"/>
    <property type="evidence" value="ECO:0007669"/>
    <property type="project" value="InterPro"/>
</dbReference>
<dbReference type="EMBL" id="CP021330">
    <property type="protein sequence ID" value="AVX04112.1"/>
    <property type="molecule type" value="Genomic_DNA"/>
</dbReference>
<evidence type="ECO:0000256" key="3">
    <source>
        <dbReference type="ARBA" id="ARBA00023163"/>
    </source>
</evidence>
<keyword evidence="6" id="KW-1185">Reference proteome</keyword>
<dbReference type="PANTHER" id="PTHR38445:SF10">
    <property type="entry name" value="GNTR-FAMILY TRANSCRIPTIONAL REGULATOR"/>
    <property type="match status" value="1"/>
</dbReference>
<evidence type="ECO:0000313" key="5">
    <source>
        <dbReference type="EMBL" id="AVX04112.1"/>
    </source>
</evidence>
<dbReference type="InterPro" id="IPR036390">
    <property type="entry name" value="WH_DNA-bd_sf"/>
</dbReference>
<dbReference type="AlphaFoldDB" id="A0A2R4MDM3"/>
<dbReference type="Pfam" id="PF00392">
    <property type="entry name" value="GntR"/>
    <property type="match status" value="1"/>
</dbReference>
<accession>A0A2R4MDM3</accession>
<dbReference type="InterPro" id="IPR036388">
    <property type="entry name" value="WH-like_DNA-bd_sf"/>
</dbReference>
<sequence length="117" mass="13271">MNNWNETQPIFVQIRERLTDMIISGSVNEGEALPSVRQIATDLSVNPLTVTKAYQSLVDLGVIEKRRGLGMFVADGAQNQLLAHEREAFLKNEWPRIVKQIKALGLDIEDLMRHETE</sequence>